<feature type="domain" description="C2H2-type" evidence="8">
    <location>
        <begin position="102"/>
        <end position="125"/>
    </location>
</feature>
<evidence type="ECO:0000313" key="9">
    <source>
        <dbReference type="Proteomes" id="UP000038040"/>
    </source>
</evidence>
<dbReference type="SUPFAM" id="SSF57667">
    <property type="entry name" value="beta-beta-alpha zinc fingers"/>
    <property type="match status" value="1"/>
</dbReference>
<dbReference type="SMART" id="SM00355">
    <property type="entry name" value="ZnF_C2H2"/>
    <property type="match status" value="3"/>
</dbReference>
<evidence type="ECO:0000256" key="7">
    <source>
        <dbReference type="PROSITE-ProRule" id="PRU00042"/>
    </source>
</evidence>
<keyword evidence="4 7" id="KW-0863">Zinc-finger</keyword>
<dbReference type="InterPro" id="IPR013087">
    <property type="entry name" value="Znf_C2H2_type"/>
</dbReference>
<dbReference type="InterPro" id="IPR036236">
    <property type="entry name" value="Znf_C2H2_sf"/>
</dbReference>
<dbReference type="PROSITE" id="PS00028">
    <property type="entry name" value="ZINC_FINGER_C2H2_1"/>
    <property type="match status" value="3"/>
</dbReference>
<evidence type="ECO:0000256" key="6">
    <source>
        <dbReference type="ARBA" id="ARBA00023242"/>
    </source>
</evidence>
<comment type="subcellular location">
    <subcellularLocation>
        <location evidence="1">Nucleus</location>
    </subcellularLocation>
</comment>
<dbReference type="Pfam" id="PF00096">
    <property type="entry name" value="zf-C2H2"/>
    <property type="match status" value="2"/>
</dbReference>
<dbReference type="GO" id="GO:0000978">
    <property type="term" value="F:RNA polymerase II cis-regulatory region sequence-specific DNA binding"/>
    <property type="evidence" value="ECO:0007669"/>
    <property type="project" value="TreeGrafter"/>
</dbReference>
<dbReference type="Gene3D" id="3.30.160.60">
    <property type="entry name" value="Classic Zinc Finger"/>
    <property type="match status" value="2"/>
</dbReference>
<keyword evidence="5" id="KW-0862">Zinc</keyword>
<accession>A0A0N4U2R3</accession>
<keyword evidence="6" id="KW-0539">Nucleus</keyword>
<evidence type="ECO:0000256" key="5">
    <source>
        <dbReference type="ARBA" id="ARBA00022833"/>
    </source>
</evidence>
<sequence>LNKQRILQERKERAKIIVAEASNLNCSVLFSDTTCPFCLIKFASMQSLKRHIGRKHADNEANNIRKYETPDLPFSCHICAKRFASAASLTYHKKRHDGDRPFACEICGKTYPIPSELRKHVRRVHENICFIGHSSRILNENLPICKT</sequence>
<dbReference type="AlphaFoldDB" id="A0A0N4U2R3"/>
<evidence type="ECO:0000256" key="2">
    <source>
        <dbReference type="ARBA" id="ARBA00022723"/>
    </source>
</evidence>
<protein>
    <submittedName>
        <fullName evidence="10">C2H2-type domain-containing protein</fullName>
    </submittedName>
</protein>
<dbReference type="InterPro" id="IPR050527">
    <property type="entry name" value="Snail/Krueppel_Znf"/>
</dbReference>
<evidence type="ECO:0000256" key="1">
    <source>
        <dbReference type="ARBA" id="ARBA00004123"/>
    </source>
</evidence>
<reference evidence="10" key="1">
    <citation type="submission" date="2017-02" db="UniProtKB">
        <authorList>
            <consortium name="WormBaseParasite"/>
        </authorList>
    </citation>
    <scope>IDENTIFICATION</scope>
</reference>
<name>A0A0N4U2R3_DRAME</name>
<dbReference type="Proteomes" id="UP000038040">
    <property type="component" value="Unplaced"/>
</dbReference>
<evidence type="ECO:0000313" key="10">
    <source>
        <dbReference type="WBParaSite" id="DME_0000098501-mRNA-1"/>
    </source>
</evidence>
<proteinExistence type="predicted"/>
<evidence type="ECO:0000256" key="3">
    <source>
        <dbReference type="ARBA" id="ARBA00022737"/>
    </source>
</evidence>
<dbReference type="GO" id="GO:0000981">
    <property type="term" value="F:DNA-binding transcription factor activity, RNA polymerase II-specific"/>
    <property type="evidence" value="ECO:0007669"/>
    <property type="project" value="TreeGrafter"/>
</dbReference>
<evidence type="ECO:0000259" key="8">
    <source>
        <dbReference type="PROSITE" id="PS50157"/>
    </source>
</evidence>
<dbReference type="GO" id="GO:0005634">
    <property type="term" value="C:nucleus"/>
    <property type="evidence" value="ECO:0007669"/>
    <property type="project" value="UniProtKB-SubCell"/>
</dbReference>
<keyword evidence="2" id="KW-0479">Metal-binding</keyword>
<dbReference type="PROSITE" id="PS50157">
    <property type="entry name" value="ZINC_FINGER_C2H2_2"/>
    <property type="match status" value="2"/>
</dbReference>
<dbReference type="Pfam" id="PF12874">
    <property type="entry name" value="zf-met"/>
    <property type="match status" value="1"/>
</dbReference>
<keyword evidence="3" id="KW-0677">Repeat</keyword>
<feature type="domain" description="C2H2-type" evidence="8">
    <location>
        <begin position="74"/>
        <end position="101"/>
    </location>
</feature>
<dbReference type="GO" id="GO:0008270">
    <property type="term" value="F:zinc ion binding"/>
    <property type="evidence" value="ECO:0007669"/>
    <property type="project" value="UniProtKB-KW"/>
</dbReference>
<dbReference type="PANTHER" id="PTHR24388">
    <property type="entry name" value="ZINC FINGER PROTEIN"/>
    <property type="match status" value="1"/>
</dbReference>
<dbReference type="WBParaSite" id="DME_0000098501-mRNA-1">
    <property type="protein sequence ID" value="DME_0000098501-mRNA-1"/>
    <property type="gene ID" value="DME_0000098501"/>
</dbReference>
<dbReference type="PANTHER" id="PTHR24388:SF54">
    <property type="entry name" value="PROTEIN ESCARGOT"/>
    <property type="match status" value="1"/>
</dbReference>
<evidence type="ECO:0000256" key="4">
    <source>
        <dbReference type="ARBA" id="ARBA00022771"/>
    </source>
</evidence>
<organism evidence="9 10">
    <name type="scientific">Dracunculus medinensis</name>
    <name type="common">Guinea worm</name>
    <dbReference type="NCBI Taxonomy" id="318479"/>
    <lineage>
        <taxon>Eukaryota</taxon>
        <taxon>Metazoa</taxon>
        <taxon>Ecdysozoa</taxon>
        <taxon>Nematoda</taxon>
        <taxon>Chromadorea</taxon>
        <taxon>Rhabditida</taxon>
        <taxon>Spirurina</taxon>
        <taxon>Dracunculoidea</taxon>
        <taxon>Dracunculidae</taxon>
        <taxon>Dracunculus</taxon>
    </lineage>
</organism>